<dbReference type="OrthoDB" id="3437960at2759"/>
<dbReference type="SUPFAM" id="SSF57667">
    <property type="entry name" value="beta-beta-alpha zinc fingers"/>
    <property type="match status" value="1"/>
</dbReference>
<accession>A0A7K9YIP6</accession>
<dbReference type="InterPro" id="IPR036236">
    <property type="entry name" value="Znf_C2H2_sf"/>
</dbReference>
<dbReference type="GO" id="GO:0008270">
    <property type="term" value="F:zinc ion binding"/>
    <property type="evidence" value="ECO:0007669"/>
    <property type="project" value="UniProtKB-KW"/>
</dbReference>
<dbReference type="PROSITE" id="PS50157">
    <property type="entry name" value="ZINC_FINGER_C2H2_2"/>
    <property type="match status" value="1"/>
</dbReference>
<protein>
    <submittedName>
        <fullName evidence="7">ZN484 protein</fullName>
    </submittedName>
</protein>
<comment type="caution">
    <text evidence="7">The sequence shown here is derived from an EMBL/GenBank/DDBJ whole genome shotgun (WGS) entry which is preliminary data.</text>
</comment>
<evidence type="ECO:0000256" key="4">
    <source>
        <dbReference type="ARBA" id="ARBA00022833"/>
    </source>
</evidence>
<keyword evidence="4" id="KW-0862">Zinc</keyword>
<keyword evidence="3 5" id="KW-0863">Zinc-finger</keyword>
<proteinExistence type="predicted"/>
<evidence type="ECO:0000256" key="5">
    <source>
        <dbReference type="PROSITE-ProRule" id="PRU00042"/>
    </source>
</evidence>
<reference evidence="7 8" key="1">
    <citation type="submission" date="2019-09" db="EMBL/GenBank/DDBJ databases">
        <title>Bird 10,000 Genomes (B10K) Project - Family phase.</title>
        <authorList>
            <person name="Zhang G."/>
        </authorList>
    </citation>
    <scope>NUCLEOTIDE SEQUENCE [LARGE SCALE GENOMIC DNA]</scope>
    <source>
        <strain evidence="7">B10K-DU-001-53</strain>
        <tissue evidence="7">Muscle</tissue>
    </source>
</reference>
<feature type="non-terminal residue" evidence="7">
    <location>
        <position position="1"/>
    </location>
</feature>
<name>A0A7K9YIP6_9GALL</name>
<dbReference type="Proteomes" id="UP000522663">
    <property type="component" value="Unassembled WGS sequence"/>
</dbReference>
<dbReference type="EMBL" id="VXAB01006891">
    <property type="protein sequence ID" value="NXJ09922.1"/>
    <property type="molecule type" value="Genomic_DNA"/>
</dbReference>
<evidence type="ECO:0000256" key="1">
    <source>
        <dbReference type="ARBA" id="ARBA00022723"/>
    </source>
</evidence>
<dbReference type="AlphaFoldDB" id="A0A7K9YIP6"/>
<organism evidence="7 8">
    <name type="scientific">Odontophorus gujanensis</name>
    <name type="common">marbled wood quail</name>
    <dbReference type="NCBI Taxonomy" id="886794"/>
    <lineage>
        <taxon>Eukaryota</taxon>
        <taxon>Metazoa</taxon>
        <taxon>Chordata</taxon>
        <taxon>Craniata</taxon>
        <taxon>Vertebrata</taxon>
        <taxon>Euteleostomi</taxon>
        <taxon>Archelosauria</taxon>
        <taxon>Archosauria</taxon>
        <taxon>Dinosauria</taxon>
        <taxon>Saurischia</taxon>
        <taxon>Theropoda</taxon>
        <taxon>Coelurosauria</taxon>
        <taxon>Aves</taxon>
        <taxon>Neognathae</taxon>
        <taxon>Galloanserae</taxon>
        <taxon>Galliformes</taxon>
        <taxon>Odontophoridae</taxon>
        <taxon>Odontophorus</taxon>
    </lineage>
</organism>
<feature type="domain" description="C2H2-type" evidence="6">
    <location>
        <begin position="4"/>
        <end position="31"/>
    </location>
</feature>
<keyword evidence="8" id="KW-1185">Reference proteome</keyword>
<evidence type="ECO:0000256" key="2">
    <source>
        <dbReference type="ARBA" id="ARBA00022737"/>
    </source>
</evidence>
<dbReference type="FunFam" id="3.30.160.60:FF:000100">
    <property type="entry name" value="Zinc finger 45-like"/>
    <property type="match status" value="1"/>
</dbReference>
<keyword evidence="2" id="KW-0677">Repeat</keyword>
<dbReference type="PROSITE" id="PS00028">
    <property type="entry name" value="ZINC_FINGER_C2H2_1"/>
    <property type="match status" value="1"/>
</dbReference>
<keyword evidence="1" id="KW-0479">Metal-binding</keyword>
<gene>
    <name evidence="7" type="primary">Znf484</name>
    <name evidence="7" type="ORF">ODOGUJ_R10424</name>
</gene>
<evidence type="ECO:0000313" key="8">
    <source>
        <dbReference type="Proteomes" id="UP000522663"/>
    </source>
</evidence>
<dbReference type="InterPro" id="IPR013087">
    <property type="entry name" value="Znf_C2H2_type"/>
</dbReference>
<evidence type="ECO:0000256" key="3">
    <source>
        <dbReference type="ARBA" id="ARBA00022771"/>
    </source>
</evidence>
<evidence type="ECO:0000259" key="6">
    <source>
        <dbReference type="PROSITE" id="PS50157"/>
    </source>
</evidence>
<dbReference type="Gene3D" id="3.30.160.60">
    <property type="entry name" value="Classic Zinc Finger"/>
    <property type="match status" value="1"/>
</dbReference>
<feature type="non-terminal residue" evidence="7">
    <location>
        <position position="70"/>
    </location>
</feature>
<sequence length="70" mass="8143">EKHHQCSKCNKGFRRCSDLIKHLWIHTSEMPLNVRCSECEKYLDSSPHDNRQWGVYGEKPSVCSECGQCC</sequence>
<evidence type="ECO:0000313" key="7">
    <source>
        <dbReference type="EMBL" id="NXJ09922.1"/>
    </source>
</evidence>